<reference evidence="1" key="1">
    <citation type="submission" date="2018-05" db="EMBL/GenBank/DDBJ databases">
        <authorList>
            <person name="Lanie J.A."/>
            <person name="Ng W.-L."/>
            <person name="Kazmierczak K.M."/>
            <person name="Andrzejewski T.M."/>
            <person name="Davidsen T.M."/>
            <person name="Wayne K.J."/>
            <person name="Tettelin H."/>
            <person name="Glass J.I."/>
            <person name="Rusch D."/>
            <person name="Podicherti R."/>
            <person name="Tsui H.-C.T."/>
            <person name="Winkler M.E."/>
        </authorList>
    </citation>
    <scope>NUCLEOTIDE SEQUENCE</scope>
</reference>
<proteinExistence type="predicted"/>
<organism evidence="1">
    <name type="scientific">marine metagenome</name>
    <dbReference type="NCBI Taxonomy" id="408172"/>
    <lineage>
        <taxon>unclassified sequences</taxon>
        <taxon>metagenomes</taxon>
        <taxon>ecological metagenomes</taxon>
    </lineage>
</organism>
<name>A0A382RMW0_9ZZZZ</name>
<dbReference type="EMBL" id="UINC01122910">
    <property type="protein sequence ID" value="SVC99019.1"/>
    <property type="molecule type" value="Genomic_DNA"/>
</dbReference>
<dbReference type="AlphaFoldDB" id="A0A382RMW0"/>
<feature type="non-terminal residue" evidence="1">
    <location>
        <position position="319"/>
    </location>
</feature>
<protein>
    <submittedName>
        <fullName evidence="1">Uncharacterized protein</fullName>
    </submittedName>
</protein>
<gene>
    <name evidence="1" type="ORF">METZ01_LOCUS351873</name>
</gene>
<feature type="non-terminal residue" evidence="1">
    <location>
        <position position="1"/>
    </location>
</feature>
<sequence>SSTPIEHLRLTLNYQRLFNLVRFGRMNIVETEAKKLEEGVNKISDLRNLDWRPDIRLKWWTWQCRLRAAAFCLDSVLWVQARDQMRELEDEAEKCGAHGLADYLRTRKEKESPIREGTDPMRPGTRKLYLKRIERFLSSWHELSKVDGDAVNYRQLRRRGEKVDSARDKVKKIQTFSSSFTHDLEGFLKILHTNTNIPRPVKHTHNTTTAEKLERSKNILAEISHARHSTVLLGSERTFFVLEILHRLMIYRLWWESLNYIGREPKLGDRFDASRSCFDIAHAEGILRDIREDLRKCHHLRVDGCIEIDRSIKIISDLE</sequence>
<accession>A0A382RMW0</accession>
<evidence type="ECO:0000313" key="1">
    <source>
        <dbReference type="EMBL" id="SVC99019.1"/>
    </source>
</evidence>